<sequence>MKILLIKVVDMAKAGRSTNSIRQMWFFGHGRFILHKGMSFLSPVFLNIPYASPPIKSHRFSPTQTPIPWDGVRQATKPGFVCPQMMPDISNETAALKEMPRGYFEYLRHVEPFLRNQSEDCLYLNIFAPIGCGRITFPNLWIISTSLYSVSTM</sequence>
<gene>
    <name evidence="5" type="ORF">Ocin01_05371</name>
</gene>
<keyword evidence="2" id="KW-0732">Signal</keyword>
<protein>
    <submittedName>
        <fullName evidence="5">Neuroligin 4-like</fullName>
    </submittedName>
</protein>
<name>A0A1D2N7R2_ORCCI</name>
<dbReference type="Proteomes" id="UP000094527">
    <property type="component" value="Unassembled WGS sequence"/>
</dbReference>
<evidence type="ECO:0000259" key="4">
    <source>
        <dbReference type="Pfam" id="PF00135"/>
    </source>
</evidence>
<dbReference type="SUPFAM" id="SSF53474">
    <property type="entry name" value="alpha/beta-Hydrolases"/>
    <property type="match status" value="1"/>
</dbReference>
<evidence type="ECO:0000313" key="5">
    <source>
        <dbReference type="EMBL" id="ODN01299.1"/>
    </source>
</evidence>
<dbReference type="Gene3D" id="3.40.50.1820">
    <property type="entry name" value="alpha/beta hydrolase"/>
    <property type="match status" value="1"/>
</dbReference>
<dbReference type="OrthoDB" id="3200163at2759"/>
<dbReference type="InterPro" id="IPR019819">
    <property type="entry name" value="Carboxylesterase_B_CS"/>
</dbReference>
<dbReference type="STRING" id="48709.A0A1D2N7R2"/>
<dbReference type="InterPro" id="IPR029058">
    <property type="entry name" value="AB_hydrolase_fold"/>
</dbReference>
<organism evidence="5 6">
    <name type="scientific">Orchesella cincta</name>
    <name type="common">Springtail</name>
    <name type="synonym">Podura cincta</name>
    <dbReference type="NCBI Taxonomy" id="48709"/>
    <lineage>
        <taxon>Eukaryota</taxon>
        <taxon>Metazoa</taxon>
        <taxon>Ecdysozoa</taxon>
        <taxon>Arthropoda</taxon>
        <taxon>Hexapoda</taxon>
        <taxon>Collembola</taxon>
        <taxon>Entomobryomorpha</taxon>
        <taxon>Entomobryoidea</taxon>
        <taxon>Orchesellidae</taxon>
        <taxon>Orchesellinae</taxon>
        <taxon>Orchesella</taxon>
    </lineage>
</organism>
<dbReference type="EMBL" id="LJIJ01000161">
    <property type="protein sequence ID" value="ODN01299.1"/>
    <property type="molecule type" value="Genomic_DNA"/>
</dbReference>
<dbReference type="PROSITE" id="PS00941">
    <property type="entry name" value="CARBOXYLESTERASE_B_2"/>
    <property type="match status" value="1"/>
</dbReference>
<proteinExistence type="inferred from homology"/>
<reference evidence="5 6" key="1">
    <citation type="journal article" date="2016" name="Genome Biol. Evol.">
        <title>Gene Family Evolution Reflects Adaptation to Soil Environmental Stressors in the Genome of the Collembolan Orchesella cincta.</title>
        <authorList>
            <person name="Faddeeva-Vakhrusheva A."/>
            <person name="Derks M.F."/>
            <person name="Anvar S.Y."/>
            <person name="Agamennone V."/>
            <person name="Suring W."/>
            <person name="Smit S."/>
            <person name="van Straalen N.M."/>
            <person name="Roelofs D."/>
        </authorList>
    </citation>
    <scope>NUCLEOTIDE SEQUENCE [LARGE SCALE GENOMIC DNA]</scope>
    <source>
        <tissue evidence="5">Mixed pool</tissue>
    </source>
</reference>
<evidence type="ECO:0000256" key="3">
    <source>
        <dbReference type="ARBA" id="ARBA00023180"/>
    </source>
</evidence>
<accession>A0A1D2N7R2</accession>
<comment type="similarity">
    <text evidence="1">Belongs to the type-B carboxylesterase/lipase family.</text>
</comment>
<comment type="caution">
    <text evidence="5">The sequence shown here is derived from an EMBL/GenBank/DDBJ whole genome shotgun (WGS) entry which is preliminary data.</text>
</comment>
<dbReference type="OMA" id="ITHMSED"/>
<keyword evidence="3" id="KW-0325">Glycoprotein</keyword>
<feature type="domain" description="Carboxylesterase type B" evidence="4">
    <location>
        <begin position="44"/>
        <end position="129"/>
    </location>
</feature>
<dbReference type="InterPro" id="IPR002018">
    <property type="entry name" value="CarbesteraseB"/>
</dbReference>
<keyword evidence="6" id="KW-1185">Reference proteome</keyword>
<evidence type="ECO:0000256" key="1">
    <source>
        <dbReference type="ARBA" id="ARBA00005964"/>
    </source>
</evidence>
<evidence type="ECO:0000313" key="6">
    <source>
        <dbReference type="Proteomes" id="UP000094527"/>
    </source>
</evidence>
<dbReference type="InterPro" id="IPR051093">
    <property type="entry name" value="Neuroligin/BSAL"/>
</dbReference>
<dbReference type="Pfam" id="PF00135">
    <property type="entry name" value="COesterase"/>
    <property type="match status" value="1"/>
</dbReference>
<dbReference type="AlphaFoldDB" id="A0A1D2N7R2"/>
<dbReference type="PANTHER" id="PTHR43903">
    <property type="entry name" value="NEUROLIGIN"/>
    <property type="match status" value="1"/>
</dbReference>
<evidence type="ECO:0000256" key="2">
    <source>
        <dbReference type="ARBA" id="ARBA00022729"/>
    </source>
</evidence>